<dbReference type="PROSITE" id="PS50109">
    <property type="entry name" value="HIS_KIN"/>
    <property type="match status" value="1"/>
</dbReference>
<evidence type="ECO:0000256" key="4">
    <source>
        <dbReference type="ARBA" id="ARBA00022553"/>
    </source>
</evidence>
<dbReference type="GO" id="GO:0005524">
    <property type="term" value="F:ATP binding"/>
    <property type="evidence" value="ECO:0007669"/>
    <property type="project" value="UniProtKB-KW"/>
</dbReference>
<dbReference type="InterPro" id="IPR004358">
    <property type="entry name" value="Sig_transdc_His_kin-like_C"/>
</dbReference>
<comment type="catalytic activity">
    <reaction evidence="1">
        <text>ATP + protein L-histidine = ADP + protein N-phospho-L-histidine.</text>
        <dbReference type="EC" id="2.7.13.3"/>
    </reaction>
</comment>
<dbReference type="PANTHER" id="PTHR43065:SF46">
    <property type="entry name" value="C4-DICARBOXYLATE TRANSPORT SENSOR PROTEIN DCTB"/>
    <property type="match status" value="1"/>
</dbReference>
<keyword evidence="9" id="KW-0902">Two-component regulatory system</keyword>
<evidence type="ECO:0000256" key="7">
    <source>
        <dbReference type="ARBA" id="ARBA00022777"/>
    </source>
</evidence>
<dbReference type="InterPro" id="IPR003661">
    <property type="entry name" value="HisK_dim/P_dom"/>
</dbReference>
<dbReference type="HOGENOM" id="CLU_000445_89_29_7"/>
<evidence type="ECO:0000313" key="14">
    <source>
        <dbReference type="EMBL" id="ACL09051.1"/>
    </source>
</evidence>
<feature type="region of interest" description="Disordered" evidence="10">
    <location>
        <begin position="302"/>
        <end position="321"/>
    </location>
</feature>
<keyword evidence="8" id="KW-0067">ATP-binding</keyword>
<dbReference type="InterPro" id="IPR003660">
    <property type="entry name" value="HAMP_dom"/>
</dbReference>
<dbReference type="SMART" id="SM00387">
    <property type="entry name" value="HATPase_c"/>
    <property type="match status" value="1"/>
</dbReference>
<keyword evidence="11" id="KW-0472">Membrane</keyword>
<feature type="domain" description="Histidine kinase" evidence="12">
    <location>
        <begin position="273"/>
        <end position="554"/>
    </location>
</feature>
<dbReference type="GO" id="GO:0016020">
    <property type="term" value="C:membrane"/>
    <property type="evidence" value="ECO:0007669"/>
    <property type="project" value="UniProtKB-SubCell"/>
</dbReference>
<keyword evidence="5" id="KW-0808">Transferase</keyword>
<keyword evidence="11" id="KW-1133">Transmembrane helix</keyword>
<dbReference type="Pfam" id="PF00672">
    <property type="entry name" value="HAMP"/>
    <property type="match status" value="1"/>
</dbReference>
<feature type="compositionally biased region" description="Basic and acidic residues" evidence="10">
    <location>
        <begin position="445"/>
        <end position="456"/>
    </location>
</feature>
<dbReference type="PRINTS" id="PR00344">
    <property type="entry name" value="BCTRLSENSOR"/>
</dbReference>
<evidence type="ECO:0000256" key="8">
    <source>
        <dbReference type="ARBA" id="ARBA00022840"/>
    </source>
</evidence>
<reference evidence="14" key="1">
    <citation type="submission" date="2008-10" db="EMBL/GenBank/DDBJ databases">
        <title>Complete sequence of Desulfovibrio vulgaris str. 'Miyazaki F'.</title>
        <authorList>
            <person name="Lucas S."/>
            <person name="Copeland A."/>
            <person name="Lapidus A."/>
            <person name="Glavina del Rio T."/>
            <person name="Dalin E."/>
            <person name="Tice H."/>
            <person name="Bruce D."/>
            <person name="Goodwin L."/>
            <person name="Pitluck S."/>
            <person name="Sims D."/>
            <person name="Brettin T."/>
            <person name="Detter J.C."/>
            <person name="Han C."/>
            <person name="Larimer F."/>
            <person name="Land M."/>
            <person name="Hauser L."/>
            <person name="Kyrpides N."/>
            <person name="Mikhailova N."/>
            <person name="Hazen T.C."/>
            <person name="Richardson P."/>
        </authorList>
    </citation>
    <scope>NUCLEOTIDE SEQUENCE</scope>
    <source>
        <strain evidence="14">Miyazaki F</strain>
    </source>
</reference>
<dbReference type="CDD" id="cd00082">
    <property type="entry name" value="HisKA"/>
    <property type="match status" value="1"/>
</dbReference>
<dbReference type="Pfam" id="PF00512">
    <property type="entry name" value="HisKA"/>
    <property type="match status" value="1"/>
</dbReference>
<dbReference type="EC" id="2.7.13.3" evidence="3"/>
<keyword evidence="4" id="KW-0597">Phosphoprotein</keyword>
<dbReference type="STRING" id="883.DvMF_2108"/>
<sequence>MQFLIRRLAAGNIRQLVLFGISVSILGFSLLGGLSYNYLLQIEDALALAEVVDDLSSDILEIRRYEKNYLLYAMEEDHAENLVFIGRALDVIERIEPGGGGVQGTDLRGSDGLRALRRDLHGYRDTFSRLGEVQLAGQLRERERGALREDLREQGKALVAQARQIVTYQRERILGIVGSLKHQLLLSIGAMVGLATFFSWLIGRRILGALSVIERSARQIVQGSLEQLPLPATSDETRGVVEAFNHMLVELEHRQNQLVQEKKLASLGVLTSGIAHQLNNPLNNISTSCQILREELRYATGGNGVDGGPGQTGGSGGAGGTGALDSALAGRMLENIHQEVHRSRDIVKGLLEFSRETEFSLKPVALRDVVGRSVALVASEVPACIAIDAEVPGDIVLPLDVQRFQEVLLNLLINAIQAVQAAQERVGNAPEGSMADGSAPEGDMPDEKGPDEKRPDGAMPDGACPRAGAITVTAARDVAARQVVLRVADTGIGIGPEHLGRIFDPFFTLKEVGKGTGLGLSVAFGIIRKHGGSIGVESTPGAGTCFTIRLPLGAPEPTGDAA</sequence>
<dbReference type="eggNOG" id="COG4191">
    <property type="taxonomic scope" value="Bacteria"/>
</dbReference>
<dbReference type="PANTHER" id="PTHR43065">
    <property type="entry name" value="SENSOR HISTIDINE KINASE"/>
    <property type="match status" value="1"/>
</dbReference>
<dbReference type="InterPro" id="IPR036097">
    <property type="entry name" value="HisK_dim/P_sf"/>
</dbReference>
<accession>B8DQD2</accession>
<dbReference type="InterPro" id="IPR005467">
    <property type="entry name" value="His_kinase_dom"/>
</dbReference>
<evidence type="ECO:0000256" key="11">
    <source>
        <dbReference type="SAM" id="Phobius"/>
    </source>
</evidence>
<dbReference type="PROSITE" id="PS50885">
    <property type="entry name" value="HAMP"/>
    <property type="match status" value="1"/>
</dbReference>
<evidence type="ECO:0000259" key="12">
    <source>
        <dbReference type="PROSITE" id="PS50109"/>
    </source>
</evidence>
<dbReference type="InterPro" id="IPR036890">
    <property type="entry name" value="HATPase_C_sf"/>
</dbReference>
<evidence type="ECO:0000256" key="5">
    <source>
        <dbReference type="ARBA" id="ARBA00022679"/>
    </source>
</evidence>
<gene>
    <name evidence="14" type="ordered locus">DvMF_2108</name>
</gene>
<dbReference type="Gene3D" id="3.30.565.10">
    <property type="entry name" value="Histidine kinase-like ATPase, C-terminal domain"/>
    <property type="match status" value="1"/>
</dbReference>
<dbReference type="InterPro" id="IPR003594">
    <property type="entry name" value="HATPase_dom"/>
</dbReference>
<evidence type="ECO:0000256" key="2">
    <source>
        <dbReference type="ARBA" id="ARBA00004370"/>
    </source>
</evidence>
<keyword evidence="6" id="KW-0547">Nucleotide-binding</keyword>
<evidence type="ECO:0000256" key="1">
    <source>
        <dbReference type="ARBA" id="ARBA00000085"/>
    </source>
</evidence>
<dbReference type="Gene3D" id="1.10.287.130">
    <property type="match status" value="1"/>
</dbReference>
<evidence type="ECO:0000259" key="13">
    <source>
        <dbReference type="PROSITE" id="PS50885"/>
    </source>
</evidence>
<evidence type="ECO:0000256" key="9">
    <source>
        <dbReference type="ARBA" id="ARBA00023012"/>
    </source>
</evidence>
<evidence type="ECO:0000256" key="3">
    <source>
        <dbReference type="ARBA" id="ARBA00012438"/>
    </source>
</evidence>
<feature type="transmembrane region" description="Helical" evidence="11">
    <location>
        <begin position="16"/>
        <end position="39"/>
    </location>
</feature>
<feature type="domain" description="HAMP" evidence="13">
    <location>
        <begin position="204"/>
        <end position="256"/>
    </location>
</feature>
<dbReference type="AlphaFoldDB" id="B8DQD2"/>
<dbReference type="Pfam" id="PF02518">
    <property type="entry name" value="HATPase_c"/>
    <property type="match status" value="1"/>
</dbReference>
<keyword evidence="11" id="KW-0812">Transmembrane</keyword>
<protein>
    <recommendedName>
        <fullName evidence="3">histidine kinase</fullName>
        <ecNumber evidence="3">2.7.13.3</ecNumber>
    </recommendedName>
</protein>
<evidence type="ECO:0000256" key="10">
    <source>
        <dbReference type="SAM" id="MobiDB-lite"/>
    </source>
</evidence>
<proteinExistence type="predicted"/>
<organism evidence="14">
    <name type="scientific">Nitratidesulfovibrio vulgaris (strain DSM 19637 / Miyazaki F)</name>
    <name type="common">Desulfovibrio vulgaris</name>
    <dbReference type="NCBI Taxonomy" id="883"/>
    <lineage>
        <taxon>Bacteria</taxon>
        <taxon>Pseudomonadati</taxon>
        <taxon>Thermodesulfobacteriota</taxon>
        <taxon>Desulfovibrionia</taxon>
        <taxon>Desulfovibrionales</taxon>
        <taxon>Desulfovibrionaceae</taxon>
        <taxon>Nitratidesulfovibrio</taxon>
    </lineage>
</organism>
<dbReference type="SUPFAM" id="SSF47384">
    <property type="entry name" value="Homodimeric domain of signal transducing histidine kinase"/>
    <property type="match status" value="1"/>
</dbReference>
<dbReference type="SUPFAM" id="SSF55874">
    <property type="entry name" value="ATPase domain of HSP90 chaperone/DNA topoisomerase II/histidine kinase"/>
    <property type="match status" value="1"/>
</dbReference>
<dbReference type="Gene3D" id="6.10.340.10">
    <property type="match status" value="1"/>
</dbReference>
<dbReference type="SMART" id="SM00388">
    <property type="entry name" value="HisKA"/>
    <property type="match status" value="1"/>
</dbReference>
<comment type="subcellular location">
    <subcellularLocation>
        <location evidence="2">Membrane</location>
    </subcellularLocation>
</comment>
<dbReference type="OrthoDB" id="224978at2"/>
<feature type="region of interest" description="Disordered" evidence="10">
    <location>
        <begin position="427"/>
        <end position="463"/>
    </location>
</feature>
<dbReference type="GO" id="GO:0000155">
    <property type="term" value="F:phosphorelay sensor kinase activity"/>
    <property type="evidence" value="ECO:0007669"/>
    <property type="project" value="InterPro"/>
</dbReference>
<name>B8DQD2_NITV9</name>
<dbReference type="SMART" id="SM00304">
    <property type="entry name" value="HAMP"/>
    <property type="match status" value="1"/>
</dbReference>
<keyword evidence="7 14" id="KW-0418">Kinase</keyword>
<dbReference type="KEGG" id="dvm:DvMF_2108"/>
<evidence type="ECO:0000256" key="6">
    <source>
        <dbReference type="ARBA" id="ARBA00022741"/>
    </source>
</evidence>
<dbReference type="EMBL" id="CP001197">
    <property type="protein sequence ID" value="ACL09051.1"/>
    <property type="molecule type" value="Genomic_DNA"/>
</dbReference>